<keyword evidence="9" id="KW-1185">Reference proteome</keyword>
<evidence type="ECO:0000256" key="1">
    <source>
        <dbReference type="ARBA" id="ARBA00004651"/>
    </source>
</evidence>
<comment type="similarity">
    <text evidence="2">Belongs to the Rht family.</text>
</comment>
<evidence type="ECO:0000256" key="4">
    <source>
        <dbReference type="ARBA" id="ARBA00022692"/>
    </source>
</evidence>
<comment type="subcellular location">
    <subcellularLocation>
        <location evidence="1">Cell membrane</location>
        <topology evidence="1">Multi-pass membrane protein</topology>
    </subcellularLocation>
</comment>
<dbReference type="NCBIfam" id="NF008201">
    <property type="entry name" value="PRK10958.1"/>
    <property type="match status" value="1"/>
</dbReference>
<name>A0ABX5FG30_9BURK</name>
<feature type="transmembrane region" description="Helical" evidence="7">
    <location>
        <begin position="167"/>
        <end position="190"/>
    </location>
</feature>
<feature type="transmembrane region" description="Helical" evidence="7">
    <location>
        <begin position="202"/>
        <end position="222"/>
    </location>
</feature>
<evidence type="ECO:0000256" key="5">
    <source>
        <dbReference type="ARBA" id="ARBA00022989"/>
    </source>
</evidence>
<dbReference type="PIRSF" id="PIRSF006324">
    <property type="entry name" value="LeuE"/>
    <property type="match status" value="1"/>
</dbReference>
<evidence type="ECO:0000256" key="2">
    <source>
        <dbReference type="ARBA" id="ARBA00007928"/>
    </source>
</evidence>
<evidence type="ECO:0000256" key="6">
    <source>
        <dbReference type="ARBA" id="ARBA00023136"/>
    </source>
</evidence>
<evidence type="ECO:0000256" key="3">
    <source>
        <dbReference type="ARBA" id="ARBA00022475"/>
    </source>
</evidence>
<feature type="transmembrane region" description="Helical" evidence="7">
    <location>
        <begin position="135"/>
        <end position="155"/>
    </location>
</feature>
<keyword evidence="5 7" id="KW-1133">Transmembrane helix</keyword>
<reference evidence="8 9" key="1">
    <citation type="journal article" date="2017" name="Front. Microbiol.">
        <title>Genome of Ca. Pandoraea novymonadis, an Endosymbiotic Bacterium of the Trypanosomatid Novymonas esmeraldas.</title>
        <authorList>
            <person name="Kostygov A.Y."/>
            <person name="Butenko A."/>
            <person name="Nenarokova A."/>
            <person name="Tashyreva D."/>
            <person name="Flegontov P."/>
            <person name="Lukes J."/>
            <person name="Yurchenko V."/>
        </authorList>
    </citation>
    <scope>NUCLEOTIDE SEQUENCE [LARGE SCALE GENOMIC DNA]</scope>
    <source>
        <strain evidence="8 9">E262</strain>
    </source>
</reference>
<feature type="transmembrane region" description="Helical" evidence="7">
    <location>
        <begin position="6"/>
        <end position="24"/>
    </location>
</feature>
<comment type="caution">
    <text evidence="8">The sequence shown here is derived from an EMBL/GenBank/DDBJ whole genome shotgun (WGS) entry which is preliminary data.</text>
</comment>
<dbReference type="EMBL" id="MUHY01000001">
    <property type="protein sequence ID" value="PSB92187.1"/>
    <property type="molecule type" value="Genomic_DNA"/>
</dbReference>
<feature type="transmembrane region" description="Helical" evidence="7">
    <location>
        <begin position="76"/>
        <end position="96"/>
    </location>
</feature>
<evidence type="ECO:0000313" key="8">
    <source>
        <dbReference type="EMBL" id="PSB92187.1"/>
    </source>
</evidence>
<dbReference type="Pfam" id="PF01810">
    <property type="entry name" value="LysE"/>
    <property type="match status" value="1"/>
</dbReference>
<keyword evidence="4 7" id="KW-0812">Transmembrane</keyword>
<dbReference type="Proteomes" id="UP000242660">
    <property type="component" value="Unassembled WGS sequence"/>
</dbReference>
<keyword evidence="3" id="KW-1003">Cell membrane</keyword>
<dbReference type="PANTHER" id="PTHR30086:SF15">
    <property type="entry name" value="LEUCINE EFFLUX PROTEIN"/>
    <property type="match status" value="1"/>
</dbReference>
<evidence type="ECO:0000256" key="7">
    <source>
        <dbReference type="SAM" id="Phobius"/>
    </source>
</evidence>
<gene>
    <name evidence="8" type="primary">leuE</name>
    <name evidence="8" type="ORF">BZL35_00421</name>
</gene>
<dbReference type="PANTHER" id="PTHR30086">
    <property type="entry name" value="ARGININE EXPORTER PROTEIN ARGO"/>
    <property type="match status" value="1"/>
</dbReference>
<sequence length="227" mass="24434">MFFESLGVINIGTYLAGVVVIVLLPGPNSFYVLSASARHGVRLGYLSACAVFVGDAVLMALSAAGAASLLNSSPTLFLGVKSLGAAYLFWMGFSMLRDAWRNMRQKTTVEATEQVMDNVSLSSDAKPGLLFRRSLMISLLNPKAILFFVSFFIQFVDPSYAHPVLSFAVLGAILQCFSFLYLSMLILAGARLAKHFRERRRLNVGATGGVGALFVGFSVKLASATLN</sequence>
<accession>A0ABX5FG30</accession>
<dbReference type="InterPro" id="IPR001123">
    <property type="entry name" value="LeuE-type"/>
</dbReference>
<proteinExistence type="inferred from homology"/>
<feature type="transmembrane region" description="Helical" evidence="7">
    <location>
        <begin position="45"/>
        <end position="70"/>
    </location>
</feature>
<evidence type="ECO:0000313" key="9">
    <source>
        <dbReference type="Proteomes" id="UP000242660"/>
    </source>
</evidence>
<organism evidence="8 9">
    <name type="scientific">Candidatus Pandoraea novymonadis</name>
    <dbReference type="NCBI Taxonomy" id="1808959"/>
    <lineage>
        <taxon>Bacteria</taxon>
        <taxon>Pseudomonadati</taxon>
        <taxon>Pseudomonadota</taxon>
        <taxon>Betaproteobacteria</taxon>
        <taxon>Burkholderiales</taxon>
        <taxon>Burkholderiaceae</taxon>
        <taxon>Pandoraea</taxon>
    </lineage>
</organism>
<dbReference type="RefSeq" id="WP_106182400.1">
    <property type="nucleotide sequence ID" value="NZ_MUHY01000001.1"/>
</dbReference>
<keyword evidence="6 7" id="KW-0472">Membrane</keyword>
<protein>
    <submittedName>
        <fullName evidence="8">Leucine efflux protein</fullName>
    </submittedName>
</protein>